<feature type="compositionally biased region" description="Low complexity" evidence="15">
    <location>
        <begin position="17"/>
        <end position="27"/>
    </location>
</feature>
<feature type="region of interest" description="Disordered" evidence="15">
    <location>
        <begin position="1"/>
        <end position="35"/>
    </location>
</feature>
<dbReference type="OMA" id="SHLACFM"/>
<evidence type="ECO:0000256" key="6">
    <source>
        <dbReference type="ARBA" id="ARBA00023157"/>
    </source>
</evidence>
<dbReference type="GO" id="GO:0036503">
    <property type="term" value="P:ERAD pathway"/>
    <property type="evidence" value="ECO:0007669"/>
    <property type="project" value="UniProtKB-ARBA"/>
</dbReference>
<evidence type="ECO:0000256" key="15">
    <source>
        <dbReference type="SAM" id="MobiDB-lite"/>
    </source>
</evidence>
<keyword evidence="5 14" id="KW-0378">Hydrolase</keyword>
<keyword evidence="12" id="KW-0479">Metal-binding</keyword>
<dbReference type="PANTHER" id="PTHR11742">
    <property type="entry name" value="MANNOSYL-OLIGOSACCHARIDE ALPHA-1,2-MANNOSIDASE-RELATED"/>
    <property type="match status" value="1"/>
</dbReference>
<dbReference type="Gene3D" id="1.50.10.10">
    <property type="match status" value="1"/>
</dbReference>
<evidence type="ECO:0000256" key="5">
    <source>
        <dbReference type="ARBA" id="ARBA00022801"/>
    </source>
</evidence>
<dbReference type="SUPFAM" id="SSF48225">
    <property type="entry name" value="Seven-hairpin glycosidases"/>
    <property type="match status" value="1"/>
</dbReference>
<dbReference type="InterPro" id="IPR001382">
    <property type="entry name" value="Glyco_hydro_47"/>
</dbReference>
<comment type="catalytic activity">
    <reaction evidence="9">
        <text>N(4)-(alpha-D-Man-(1-&gt;2)-alpha-D-Man-(1-&gt;2)-alpha-D-Man-(1-&gt;3)-[alpha-D-Man-(1-&gt;3)-[alpha-D-Man-(1-&gt;2)-alpha-D-Man-(1-&gt;6)]-alpha-D-Man-(1-&gt;6)]-beta-D-Man-(1-&gt;4)-beta-D-GlcNAc-(1-&gt;4)-beta-D-GlcNAc)-L-asparaginyl-[protein] (N-glucan mannose isomer 8A1,2,3B1,3) + 3 H2O = N(4)-(alpha-D-Man-(1-&gt;3)-[alpha-D-Man-(1-&gt;3)-[alpha-D-Man-(1-&gt;6)]-alpha-D-Man-(1-&gt;6)]-beta-D-Man-(1-&gt;4)-beta-D-GlcNAc-(1-&gt;4)-beta-D-GlcNAc)-L-asparaginyl-[protein] (N-glucan mannose isomer 5A1,2) + 3 beta-D-mannose</text>
        <dbReference type="Rhea" id="RHEA:56028"/>
        <dbReference type="Rhea" id="RHEA-COMP:14358"/>
        <dbReference type="Rhea" id="RHEA-COMP:14367"/>
        <dbReference type="ChEBI" id="CHEBI:15377"/>
        <dbReference type="ChEBI" id="CHEBI:28563"/>
        <dbReference type="ChEBI" id="CHEBI:59087"/>
        <dbReference type="ChEBI" id="CHEBI:60628"/>
        <dbReference type="EC" id="3.2.1.113"/>
    </reaction>
</comment>
<comment type="catalytic activity">
    <reaction evidence="10">
        <text>N(4)-(alpha-D-Man-(1-&gt;2)-alpha-D-Man-(1-&gt;2)-alpha-D-Man-(1-&gt;3)-[alpha-D-Man-(1-&gt;2)-alpha-D-Man-(1-&gt;3)-[alpha-D-Man-(1-&gt;2)-alpha-D-Man-(1-&gt;6)]-alpha-D-Man-(1-&gt;6)]-beta-D-Man-(1-&gt;4)-beta-D-GlcNAc-(1-&gt;4)-beta-D-GlcNAc)-L-asparaginyl-[protein] (N-glucan mannose isomer 9A1,2,3B1,2,3) + 4 H2O = N(4)-(alpha-D-Man-(1-&gt;3)-[alpha-D-Man-(1-&gt;3)-[alpha-D-Man-(1-&gt;6)]-alpha-D-Man-(1-&gt;6)]-beta-D-Man-(1-&gt;4)-beta-D-GlcNAc-(1-&gt;4)-beta-D-GlcNAc)-L-asparaginyl-[protein] (N-glucan mannose isomer 5A1,2) + 4 beta-D-mannose</text>
        <dbReference type="Rhea" id="RHEA:56008"/>
        <dbReference type="Rhea" id="RHEA-COMP:14356"/>
        <dbReference type="Rhea" id="RHEA-COMP:14367"/>
        <dbReference type="ChEBI" id="CHEBI:15377"/>
        <dbReference type="ChEBI" id="CHEBI:28563"/>
        <dbReference type="ChEBI" id="CHEBI:59087"/>
        <dbReference type="ChEBI" id="CHEBI:139493"/>
        <dbReference type="EC" id="3.2.1.113"/>
    </reaction>
</comment>
<evidence type="ECO:0000256" key="3">
    <source>
        <dbReference type="ARBA" id="ARBA00007658"/>
    </source>
</evidence>
<evidence type="ECO:0000256" key="16">
    <source>
        <dbReference type="SAM" id="Phobius"/>
    </source>
</evidence>
<keyword evidence="4" id="KW-0732">Signal</keyword>
<dbReference type="GO" id="GO:0004571">
    <property type="term" value="F:mannosyl-oligosaccharide 1,2-alpha-mannosidase activity"/>
    <property type="evidence" value="ECO:0007669"/>
    <property type="project" value="UniProtKB-EC"/>
</dbReference>
<sequence>MVGSTAKVDQLELQQRSGSSSSNSDDSSIFDPGHQLIADGSAKKQSIGLRQKRTWIAIAAVCGLVVIAAVLGGVLGASARRSSKNAGQTTPPDNYTSNPDRAAAVSQAFSQAWAGYYDVAFPSDSLRPVTNGSLNDRNGWGATAIDALSTALIMGNDEVVQQILDFIPRIDFDKVSDVERTVSLFESTIRYIGGLLSAHDLLSGPFSQSYPMNETILTGVLDQAVHLAENLKVAFNTSSGVPIGRLLFEPPRTNDDTQVSLAGAGTLILEWTRLSDKTGNEEYAKLAEKAQSYLLNPSPPEIAEPYPGLLGTYISPENGSFLESSGGWWGSDDSYYEYLLKMYMYDTQRFSNYKDKWTTAADSTIKYLASHPSTRPDLTFLAIYAGTGNLTFTSGHLACFSGGTFILGGLTLDRQDYVDFGIKLAYSCHETYTATATGIGPESFSWKDDGSLSTSAEIAEPPNDQTSFYETSGFWINSGDYQLRPEAIESWYYAYRATGNSIYQDWAWDAFESIMAACSAGSGLSAISDVNAANGGQLLNSQESFMFAETFKYLYMIQAEEAPWQVSASRDNEFVYNTEAHPFRIAGNSV</sequence>
<dbReference type="InterPro" id="IPR050749">
    <property type="entry name" value="Glycosyl_Hydrolase_47"/>
</dbReference>
<evidence type="ECO:0000256" key="11">
    <source>
        <dbReference type="PIRSR" id="PIRSR601382-1"/>
    </source>
</evidence>
<evidence type="ECO:0000256" key="10">
    <source>
        <dbReference type="ARBA" id="ARBA00048605"/>
    </source>
</evidence>
<evidence type="ECO:0000313" key="18">
    <source>
        <dbReference type="Proteomes" id="UP000030651"/>
    </source>
</evidence>
<dbReference type="EMBL" id="KI912117">
    <property type="protein sequence ID" value="ETS76079.1"/>
    <property type="molecule type" value="Genomic_DNA"/>
</dbReference>
<keyword evidence="12" id="KW-0106">Calcium</keyword>
<dbReference type="InterPro" id="IPR036026">
    <property type="entry name" value="Seven-hairpin_glycosidases"/>
</dbReference>
<dbReference type="KEGG" id="pfy:PFICI_11466"/>
<dbReference type="eggNOG" id="KOG2204">
    <property type="taxonomic scope" value="Eukaryota"/>
</dbReference>
<evidence type="ECO:0000256" key="7">
    <source>
        <dbReference type="ARBA" id="ARBA00023180"/>
    </source>
</evidence>
<keyword evidence="16" id="KW-0472">Membrane</keyword>
<keyword evidence="8 14" id="KW-0326">Glycosidase</keyword>
<dbReference type="UniPathway" id="UPA00378"/>
<dbReference type="GO" id="GO:0016020">
    <property type="term" value="C:membrane"/>
    <property type="evidence" value="ECO:0007669"/>
    <property type="project" value="InterPro"/>
</dbReference>
<feature type="active site" description="Proton donor" evidence="11">
    <location>
        <position position="186"/>
    </location>
</feature>
<dbReference type="GO" id="GO:0005783">
    <property type="term" value="C:endoplasmic reticulum"/>
    <property type="evidence" value="ECO:0007669"/>
    <property type="project" value="TreeGrafter"/>
</dbReference>
<keyword evidence="16" id="KW-0812">Transmembrane</keyword>
<dbReference type="Proteomes" id="UP000030651">
    <property type="component" value="Unassembled WGS sequence"/>
</dbReference>
<protein>
    <recommendedName>
        <fullName evidence="14">alpha-1,2-Mannosidase</fullName>
        <ecNumber evidence="14">3.2.1.-</ecNumber>
    </recommendedName>
</protein>
<dbReference type="STRING" id="1229662.W3WQJ8"/>
<dbReference type="InParanoid" id="W3WQJ8"/>
<evidence type="ECO:0000256" key="2">
    <source>
        <dbReference type="ARBA" id="ARBA00004922"/>
    </source>
</evidence>
<feature type="active site" evidence="11">
    <location>
        <position position="486"/>
    </location>
</feature>
<evidence type="ECO:0000256" key="8">
    <source>
        <dbReference type="ARBA" id="ARBA00023295"/>
    </source>
</evidence>
<dbReference type="Pfam" id="PF01532">
    <property type="entry name" value="Glyco_hydro_47"/>
    <property type="match status" value="1"/>
</dbReference>
<dbReference type="GO" id="GO:0005975">
    <property type="term" value="P:carbohydrate metabolic process"/>
    <property type="evidence" value="ECO:0007669"/>
    <property type="project" value="InterPro"/>
</dbReference>
<dbReference type="GO" id="GO:0005509">
    <property type="term" value="F:calcium ion binding"/>
    <property type="evidence" value="ECO:0007669"/>
    <property type="project" value="InterPro"/>
</dbReference>
<evidence type="ECO:0000256" key="9">
    <source>
        <dbReference type="ARBA" id="ARBA00047669"/>
    </source>
</evidence>
<reference evidence="18" key="1">
    <citation type="journal article" date="2015" name="BMC Genomics">
        <title>Genomic and transcriptomic analysis of the endophytic fungus Pestalotiopsis fici reveals its lifestyle and high potential for synthesis of natural products.</title>
        <authorList>
            <person name="Wang X."/>
            <person name="Zhang X."/>
            <person name="Liu L."/>
            <person name="Xiang M."/>
            <person name="Wang W."/>
            <person name="Sun X."/>
            <person name="Che Y."/>
            <person name="Guo L."/>
            <person name="Liu G."/>
            <person name="Guo L."/>
            <person name="Wang C."/>
            <person name="Yin W.B."/>
            <person name="Stadler M."/>
            <person name="Zhang X."/>
            <person name="Liu X."/>
        </authorList>
    </citation>
    <scope>NUCLEOTIDE SEQUENCE [LARGE SCALE GENOMIC DNA]</scope>
    <source>
        <strain evidence="18">W106-1 / CGMCC3.15140</strain>
    </source>
</reference>
<dbReference type="AlphaFoldDB" id="W3WQJ8"/>
<dbReference type="HOGENOM" id="CLU_003818_0_2_1"/>
<keyword evidence="18" id="KW-1185">Reference proteome</keyword>
<dbReference type="FunFam" id="1.50.10.10:FF:000047">
    <property type="entry name" value="Mannosyl-oligosaccharide alpha-1,2-mannosidase"/>
    <property type="match status" value="1"/>
</dbReference>
<evidence type="ECO:0000256" key="12">
    <source>
        <dbReference type="PIRSR" id="PIRSR601382-2"/>
    </source>
</evidence>
<comment type="pathway">
    <text evidence="2">Protein modification; protein glycosylation.</text>
</comment>
<gene>
    <name evidence="17" type="ORF">PFICI_11466</name>
</gene>
<feature type="disulfide bond" evidence="13">
    <location>
        <begin position="399"/>
        <end position="428"/>
    </location>
</feature>
<dbReference type="EC" id="3.2.1.-" evidence="14"/>
<keyword evidence="16" id="KW-1133">Transmembrane helix</keyword>
<evidence type="ECO:0000313" key="17">
    <source>
        <dbReference type="EMBL" id="ETS76079.1"/>
    </source>
</evidence>
<dbReference type="RefSeq" id="XP_007838238.1">
    <property type="nucleotide sequence ID" value="XM_007840047.1"/>
</dbReference>
<feature type="transmembrane region" description="Helical" evidence="16">
    <location>
        <begin position="54"/>
        <end position="75"/>
    </location>
</feature>
<evidence type="ECO:0000256" key="13">
    <source>
        <dbReference type="PIRSR" id="PIRSR601382-3"/>
    </source>
</evidence>
<feature type="active site" evidence="11">
    <location>
        <position position="333"/>
    </location>
</feature>
<evidence type="ECO:0000256" key="1">
    <source>
        <dbReference type="ARBA" id="ARBA00001913"/>
    </source>
</evidence>
<keyword evidence="6 13" id="KW-1015">Disulfide bond</keyword>
<name>W3WQJ8_PESFW</name>
<dbReference type="PRINTS" id="PR00747">
    <property type="entry name" value="GLYHDRLASE47"/>
</dbReference>
<keyword evidence="7" id="KW-0325">Glycoprotein</keyword>
<comment type="similarity">
    <text evidence="3 14">Belongs to the glycosyl hydrolase 47 family.</text>
</comment>
<comment type="cofactor">
    <cofactor evidence="1 12">
        <name>Ca(2+)</name>
        <dbReference type="ChEBI" id="CHEBI:29108"/>
    </cofactor>
</comment>
<dbReference type="OrthoDB" id="8118055at2759"/>
<organism evidence="17 18">
    <name type="scientific">Pestalotiopsis fici (strain W106-1 / CGMCC3.15140)</name>
    <dbReference type="NCBI Taxonomy" id="1229662"/>
    <lineage>
        <taxon>Eukaryota</taxon>
        <taxon>Fungi</taxon>
        <taxon>Dikarya</taxon>
        <taxon>Ascomycota</taxon>
        <taxon>Pezizomycotina</taxon>
        <taxon>Sordariomycetes</taxon>
        <taxon>Xylariomycetidae</taxon>
        <taxon>Amphisphaeriales</taxon>
        <taxon>Sporocadaceae</taxon>
        <taxon>Pestalotiopsis</taxon>
    </lineage>
</organism>
<feature type="active site" description="Proton donor" evidence="11">
    <location>
        <position position="442"/>
    </location>
</feature>
<accession>W3WQJ8</accession>
<evidence type="ECO:0000256" key="4">
    <source>
        <dbReference type="ARBA" id="ARBA00022729"/>
    </source>
</evidence>
<dbReference type="GeneID" id="19276479"/>
<proteinExistence type="inferred from homology"/>
<evidence type="ECO:0000256" key="14">
    <source>
        <dbReference type="RuleBase" id="RU361193"/>
    </source>
</evidence>
<dbReference type="InterPro" id="IPR012341">
    <property type="entry name" value="6hp_glycosidase-like_sf"/>
</dbReference>
<dbReference type="PANTHER" id="PTHR11742:SF101">
    <property type="entry name" value="MANNOSYL-OLIGOSACCHARIDE ALPHA-1,2-MANNOSIDASE 1B"/>
    <property type="match status" value="1"/>
</dbReference>
<feature type="binding site" evidence="12">
    <location>
        <position position="578"/>
    </location>
    <ligand>
        <name>Ca(2+)</name>
        <dbReference type="ChEBI" id="CHEBI:29108"/>
    </ligand>
</feature>